<organism evidence="2 3">
    <name type="scientific">Marinobacter subterrani</name>
    <dbReference type="NCBI Taxonomy" id="1658765"/>
    <lineage>
        <taxon>Bacteria</taxon>
        <taxon>Pseudomonadati</taxon>
        <taxon>Pseudomonadota</taxon>
        <taxon>Gammaproteobacteria</taxon>
        <taxon>Pseudomonadales</taxon>
        <taxon>Marinobacteraceae</taxon>
        <taxon>Marinobacter</taxon>
    </lineage>
</organism>
<feature type="region of interest" description="Disordered" evidence="1">
    <location>
        <begin position="43"/>
        <end position="73"/>
    </location>
</feature>
<reference evidence="2 3" key="1">
    <citation type="submission" date="2015-06" db="EMBL/GenBank/DDBJ databases">
        <title>Marinobacter subterrani, a genetically tractable neutrophilic iron-oxidizing strain isolated from the Soudan Iron Mine.</title>
        <authorList>
            <person name="Bonis B.M."/>
            <person name="Gralnick J.A."/>
        </authorList>
    </citation>
    <scope>NUCLEOTIDE SEQUENCE [LARGE SCALE GENOMIC DNA]</scope>
    <source>
        <strain evidence="2 3">JG233</strain>
    </source>
</reference>
<evidence type="ECO:0000256" key="1">
    <source>
        <dbReference type="SAM" id="MobiDB-lite"/>
    </source>
</evidence>
<dbReference type="EMBL" id="LFBU01000001">
    <property type="protein sequence ID" value="KMQ77012.1"/>
    <property type="molecule type" value="Genomic_DNA"/>
</dbReference>
<feature type="compositionally biased region" description="Basic and acidic residues" evidence="1">
    <location>
        <begin position="43"/>
        <end position="54"/>
    </location>
</feature>
<gene>
    <name evidence="2" type="ORF">Msub_13227</name>
</gene>
<evidence type="ECO:0000313" key="2">
    <source>
        <dbReference type="EMBL" id="KMQ77012.1"/>
    </source>
</evidence>
<dbReference type="PATRIC" id="fig|1658765.3.peg.3256"/>
<dbReference type="STRING" id="1658765.Msub_13227"/>
<comment type="caution">
    <text evidence="2">The sequence shown here is derived from an EMBL/GenBank/DDBJ whole genome shotgun (WGS) entry which is preliminary data.</text>
</comment>
<protein>
    <submittedName>
        <fullName evidence="2">Uncharacterized protein</fullName>
    </submittedName>
</protein>
<keyword evidence="3" id="KW-1185">Reference proteome</keyword>
<proteinExistence type="predicted"/>
<name>A0A0J7JFQ6_9GAMM</name>
<dbReference type="RefSeq" id="WP_048496886.1">
    <property type="nucleotide sequence ID" value="NZ_LFBU01000001.1"/>
</dbReference>
<dbReference type="AlphaFoldDB" id="A0A0J7JFQ6"/>
<dbReference type="Proteomes" id="UP000036102">
    <property type="component" value="Unassembled WGS sequence"/>
</dbReference>
<sequence length="73" mass="8148">MAGVNLQWRIETERLERALQALADRAATPARVRGIGEDLLLSHRDRFDAQESRKANRGAPERGLPQTEEAPQG</sequence>
<accession>A0A0J7JFQ6</accession>
<evidence type="ECO:0000313" key="3">
    <source>
        <dbReference type="Proteomes" id="UP000036102"/>
    </source>
</evidence>